<evidence type="ECO:0000256" key="1">
    <source>
        <dbReference type="SAM" id="MobiDB-lite"/>
    </source>
</evidence>
<feature type="region of interest" description="Disordered" evidence="1">
    <location>
        <begin position="1"/>
        <end position="24"/>
    </location>
</feature>
<organism evidence="3 4">
    <name type="scientific">Sugiyamaella lignohabitans</name>
    <dbReference type="NCBI Taxonomy" id="796027"/>
    <lineage>
        <taxon>Eukaryota</taxon>
        <taxon>Fungi</taxon>
        <taxon>Dikarya</taxon>
        <taxon>Ascomycota</taxon>
        <taxon>Saccharomycotina</taxon>
        <taxon>Dipodascomycetes</taxon>
        <taxon>Dipodascales</taxon>
        <taxon>Trichomonascaceae</taxon>
        <taxon>Sugiyamaella</taxon>
    </lineage>
</organism>
<dbReference type="InterPro" id="IPR053274">
    <property type="entry name" value="Fluconazole_resistance"/>
</dbReference>
<name>A0A167D5P4_9ASCO</name>
<dbReference type="PANTHER" id="PTHR28065">
    <property type="entry name" value="FREQUENIN"/>
    <property type="match status" value="1"/>
</dbReference>
<dbReference type="Pfam" id="PF13259">
    <property type="entry name" value="clamp_Gag1-like"/>
    <property type="match status" value="1"/>
</dbReference>
<feature type="region of interest" description="Disordered" evidence="1">
    <location>
        <begin position="356"/>
        <end position="428"/>
    </location>
</feature>
<keyword evidence="4" id="KW-1185">Reference proteome</keyword>
<dbReference type="KEGG" id="slb:AWJ20_770"/>
<feature type="compositionally biased region" description="Polar residues" evidence="1">
    <location>
        <begin position="389"/>
        <end position="403"/>
    </location>
</feature>
<dbReference type="PANTHER" id="PTHR28065:SF1">
    <property type="entry name" value="DUF4050 DOMAIN-CONTAINING PROTEIN"/>
    <property type="match status" value="1"/>
</dbReference>
<feature type="region of interest" description="Disordered" evidence="1">
    <location>
        <begin position="185"/>
        <end position="210"/>
    </location>
</feature>
<feature type="region of interest" description="Disordered" evidence="1">
    <location>
        <begin position="57"/>
        <end position="83"/>
    </location>
</feature>
<dbReference type="EMBL" id="CP014501">
    <property type="protein sequence ID" value="ANB12514.1"/>
    <property type="molecule type" value="Genomic_DNA"/>
</dbReference>
<gene>
    <name evidence="3" type="ORF">AWJ20_770</name>
</gene>
<dbReference type="GeneID" id="30037839"/>
<sequence>MTDYLRPSFSTATTTAPTKSRRYSQYSVASEEPVVEEQQKSSFNPFKAIKKMVKSAFGSSSSKKNQKLKRRNSMSGTALRRTDTAVSYQSTNSAYSYAPSIVDQLFLPRYITPVQSTGAGGGGAGAASGSMSKPSYLFPTGTNNSKNIYSPPITPSGTRSSYGGGERRESEGYFVNDYHQQMATNSNVGTPLVSPSAPVKSDNATGNAASVNGSVVPSAAAGTDPSAVSTTASATATTTAAATVTADTGTTAATGVESTATATADADENADVNANANAKDLTASTIDKQIHDHKGKETKVREELEDDEDESNMPSSKEAARDQETTESTSKPPVNPATAVSAADTNNNAVANNQTAAAGSTGPAVDGNSGAPGVAANGTVISDVKRGPVTTSSRPPLTTSQTAPAAIETAADSDGEFRTDDEAEEEEERINPGYKEWKRIRREWTKGSDQIVHRESALVNVPQSMYPKIYQCLVQQARPLRQPLNLADALKVIKAGWVSDGQWEAAAAASRSAVAAMAASQPKPTHRPVYGIKIT</sequence>
<feature type="domain" description="Gag1-like clamp" evidence="2">
    <location>
        <begin position="410"/>
        <end position="504"/>
    </location>
</feature>
<feature type="compositionally biased region" description="Low complexity" evidence="1">
    <location>
        <begin position="7"/>
        <end position="18"/>
    </location>
</feature>
<dbReference type="AlphaFoldDB" id="A0A167D5P4"/>
<evidence type="ECO:0000313" key="3">
    <source>
        <dbReference type="EMBL" id="ANB12514.1"/>
    </source>
</evidence>
<reference evidence="3 4" key="1">
    <citation type="submission" date="2016-02" db="EMBL/GenBank/DDBJ databases">
        <title>Complete genome sequence and transcriptome regulation of the pentose utilising yeast Sugiyamaella lignohabitans.</title>
        <authorList>
            <person name="Bellasio M."/>
            <person name="Peymann A."/>
            <person name="Valli M."/>
            <person name="Sipitzky M."/>
            <person name="Graf A."/>
            <person name="Sauer M."/>
            <person name="Marx H."/>
            <person name="Mattanovich D."/>
        </authorList>
    </citation>
    <scope>NUCLEOTIDE SEQUENCE [LARGE SCALE GENOMIC DNA]</scope>
    <source>
        <strain evidence="3 4">CBS 10342</strain>
    </source>
</reference>
<feature type="region of interest" description="Disordered" evidence="1">
    <location>
        <begin position="137"/>
        <end position="169"/>
    </location>
</feature>
<evidence type="ECO:0000313" key="4">
    <source>
        <dbReference type="Proteomes" id="UP000189580"/>
    </source>
</evidence>
<feature type="compositionally biased region" description="Basic and acidic residues" evidence="1">
    <location>
        <begin position="288"/>
        <end position="302"/>
    </location>
</feature>
<dbReference type="InterPro" id="IPR025124">
    <property type="entry name" value="Gag1-like_clamp"/>
</dbReference>
<protein>
    <recommendedName>
        <fullName evidence="2">Gag1-like clamp domain-containing protein</fullName>
    </recommendedName>
</protein>
<dbReference type="RefSeq" id="XP_018734991.1">
    <property type="nucleotide sequence ID" value="XM_018882732.1"/>
</dbReference>
<feature type="region of interest" description="Disordered" evidence="1">
    <location>
        <begin position="260"/>
        <end position="343"/>
    </location>
</feature>
<dbReference type="OrthoDB" id="5576875at2759"/>
<proteinExistence type="predicted"/>
<accession>A0A167D5P4</accession>
<evidence type="ECO:0000259" key="2">
    <source>
        <dbReference type="Pfam" id="PF13259"/>
    </source>
</evidence>
<dbReference type="Proteomes" id="UP000189580">
    <property type="component" value="Chromosome a"/>
</dbReference>